<dbReference type="Gene3D" id="3.30.450.20">
    <property type="entry name" value="PAS domain"/>
    <property type="match status" value="2"/>
</dbReference>
<evidence type="ECO:0000259" key="15">
    <source>
        <dbReference type="PROSITE" id="PS50109"/>
    </source>
</evidence>
<organism evidence="17 18">
    <name type="scientific">Neobacillus bataviensis</name>
    <dbReference type="NCBI Taxonomy" id="220685"/>
    <lineage>
        <taxon>Bacteria</taxon>
        <taxon>Bacillati</taxon>
        <taxon>Bacillota</taxon>
        <taxon>Bacilli</taxon>
        <taxon>Bacillales</taxon>
        <taxon>Bacillaceae</taxon>
        <taxon>Neobacillus</taxon>
    </lineage>
</organism>
<keyword evidence="18" id="KW-1185">Reference proteome</keyword>
<comment type="subcellular location">
    <subcellularLocation>
        <location evidence="2">Cell membrane</location>
        <topology evidence="2">Multi-pass membrane protein</topology>
    </subcellularLocation>
</comment>
<dbReference type="EC" id="2.7.13.3" evidence="3"/>
<evidence type="ECO:0000256" key="5">
    <source>
        <dbReference type="ARBA" id="ARBA00022553"/>
    </source>
</evidence>
<evidence type="ECO:0000256" key="7">
    <source>
        <dbReference type="ARBA" id="ARBA00022692"/>
    </source>
</evidence>
<feature type="domain" description="Histidine kinase" evidence="15">
    <location>
        <begin position="331"/>
        <end position="525"/>
    </location>
</feature>
<keyword evidence="11 14" id="KW-1133">Transmembrane helix</keyword>
<dbReference type="SUPFAM" id="SSF55890">
    <property type="entry name" value="Sporulation response regulatory protein Spo0B"/>
    <property type="match status" value="1"/>
</dbReference>
<dbReference type="PROSITE" id="PS50112">
    <property type="entry name" value="PAS"/>
    <property type="match status" value="1"/>
</dbReference>
<keyword evidence="5" id="KW-0597">Phosphoprotein</keyword>
<dbReference type="PANTHER" id="PTHR43547:SF3">
    <property type="entry name" value="SENSOR PROTEIN CITS"/>
    <property type="match status" value="1"/>
</dbReference>
<dbReference type="InterPro" id="IPR039506">
    <property type="entry name" value="SPOB_a"/>
</dbReference>
<comment type="catalytic activity">
    <reaction evidence="1">
        <text>ATP + protein L-histidine = ADP + protein N-phospho-L-histidine.</text>
        <dbReference type="EC" id="2.7.13.3"/>
    </reaction>
</comment>
<dbReference type="SUPFAM" id="SSF55874">
    <property type="entry name" value="ATPase domain of HSP90 chaperone/DNA topoisomerase II/histidine kinase"/>
    <property type="match status" value="1"/>
</dbReference>
<feature type="transmembrane region" description="Helical" evidence="14">
    <location>
        <begin position="169"/>
        <end position="188"/>
    </location>
</feature>
<dbReference type="Gene3D" id="1.10.287.130">
    <property type="match status" value="1"/>
</dbReference>
<dbReference type="InterPro" id="IPR033463">
    <property type="entry name" value="sCache_3"/>
</dbReference>
<accession>A0A561CMS1</accession>
<evidence type="ECO:0000256" key="1">
    <source>
        <dbReference type="ARBA" id="ARBA00000085"/>
    </source>
</evidence>
<evidence type="ECO:0000256" key="2">
    <source>
        <dbReference type="ARBA" id="ARBA00004651"/>
    </source>
</evidence>
<gene>
    <name evidence="17" type="ORF">FB550_11719</name>
</gene>
<comment type="caution">
    <text evidence="17">The sequence shown here is derived from an EMBL/GenBank/DDBJ whole genome shotgun (WGS) entry which is preliminary data.</text>
</comment>
<dbReference type="EMBL" id="VIVN01000017">
    <property type="protein sequence ID" value="TWD92466.1"/>
    <property type="molecule type" value="Genomic_DNA"/>
</dbReference>
<keyword evidence="9 17" id="KW-0418">Kinase</keyword>
<dbReference type="GO" id="GO:0005886">
    <property type="term" value="C:plasma membrane"/>
    <property type="evidence" value="ECO:0007669"/>
    <property type="project" value="UniProtKB-SubCell"/>
</dbReference>
<dbReference type="InterPro" id="IPR035965">
    <property type="entry name" value="PAS-like_dom_sf"/>
</dbReference>
<evidence type="ECO:0000256" key="4">
    <source>
        <dbReference type="ARBA" id="ARBA00022475"/>
    </source>
</evidence>
<feature type="domain" description="PAS" evidence="16">
    <location>
        <begin position="206"/>
        <end position="249"/>
    </location>
</feature>
<keyword evidence="13 14" id="KW-0472">Membrane</keyword>
<evidence type="ECO:0000256" key="11">
    <source>
        <dbReference type="ARBA" id="ARBA00022989"/>
    </source>
</evidence>
<proteinExistence type="predicted"/>
<name>A0A561CMS1_9BACI</name>
<evidence type="ECO:0000256" key="9">
    <source>
        <dbReference type="ARBA" id="ARBA00022777"/>
    </source>
</evidence>
<evidence type="ECO:0000256" key="13">
    <source>
        <dbReference type="ARBA" id="ARBA00023136"/>
    </source>
</evidence>
<keyword evidence="10" id="KW-0067">ATP-binding</keyword>
<keyword evidence="12" id="KW-0902">Two-component regulatory system</keyword>
<dbReference type="CDD" id="cd00130">
    <property type="entry name" value="PAS"/>
    <property type="match status" value="1"/>
</dbReference>
<evidence type="ECO:0000256" key="3">
    <source>
        <dbReference type="ARBA" id="ARBA00012438"/>
    </source>
</evidence>
<evidence type="ECO:0000256" key="12">
    <source>
        <dbReference type="ARBA" id="ARBA00023012"/>
    </source>
</evidence>
<dbReference type="Gene3D" id="3.30.565.10">
    <property type="entry name" value="Histidine kinase-like ATPase, C-terminal domain"/>
    <property type="match status" value="1"/>
</dbReference>
<dbReference type="InterPro" id="IPR036890">
    <property type="entry name" value="HATPase_C_sf"/>
</dbReference>
<protein>
    <recommendedName>
        <fullName evidence="3">histidine kinase</fullName>
        <ecNumber evidence="3">2.7.13.3</ecNumber>
    </recommendedName>
</protein>
<dbReference type="SMART" id="SM00091">
    <property type="entry name" value="PAS"/>
    <property type="match status" value="1"/>
</dbReference>
<feature type="transmembrane region" description="Helical" evidence="14">
    <location>
        <begin position="7"/>
        <end position="26"/>
    </location>
</feature>
<evidence type="ECO:0000313" key="17">
    <source>
        <dbReference type="EMBL" id="TWD92466.1"/>
    </source>
</evidence>
<evidence type="ECO:0000256" key="8">
    <source>
        <dbReference type="ARBA" id="ARBA00022741"/>
    </source>
</evidence>
<dbReference type="InterPro" id="IPR004358">
    <property type="entry name" value="Sig_transdc_His_kin-like_C"/>
</dbReference>
<dbReference type="Pfam" id="PF17203">
    <property type="entry name" value="sCache_3_2"/>
    <property type="match status" value="1"/>
</dbReference>
<dbReference type="FunFam" id="3.30.450.20:FF:000018">
    <property type="entry name" value="Sensor histidine kinase DcuS"/>
    <property type="match status" value="1"/>
</dbReference>
<reference evidence="17 18" key="1">
    <citation type="submission" date="2019-06" db="EMBL/GenBank/DDBJ databases">
        <title>Sorghum-associated microbial communities from plants grown in Nebraska, USA.</title>
        <authorList>
            <person name="Schachtman D."/>
        </authorList>
    </citation>
    <scope>NUCLEOTIDE SEQUENCE [LARGE SCALE GENOMIC DNA]</scope>
    <source>
        <strain evidence="17 18">2482</strain>
    </source>
</reference>
<dbReference type="Pfam" id="PF14689">
    <property type="entry name" value="SPOB_a"/>
    <property type="match status" value="1"/>
</dbReference>
<keyword evidence="8" id="KW-0547">Nucleotide-binding</keyword>
<dbReference type="AlphaFoldDB" id="A0A561CMS1"/>
<evidence type="ECO:0000256" key="6">
    <source>
        <dbReference type="ARBA" id="ARBA00022679"/>
    </source>
</evidence>
<dbReference type="GO" id="GO:0000155">
    <property type="term" value="F:phosphorelay sensor kinase activity"/>
    <property type="evidence" value="ECO:0007669"/>
    <property type="project" value="InterPro"/>
</dbReference>
<evidence type="ECO:0000259" key="16">
    <source>
        <dbReference type="PROSITE" id="PS50112"/>
    </source>
</evidence>
<dbReference type="RefSeq" id="WP_144567753.1">
    <property type="nucleotide sequence ID" value="NZ_VIVN01000017.1"/>
</dbReference>
<dbReference type="InterPro" id="IPR005467">
    <property type="entry name" value="His_kinase_dom"/>
</dbReference>
<dbReference type="Pfam" id="PF13426">
    <property type="entry name" value="PAS_9"/>
    <property type="match status" value="1"/>
</dbReference>
<dbReference type="Pfam" id="PF02518">
    <property type="entry name" value="HATPase_c"/>
    <property type="match status" value="1"/>
</dbReference>
<dbReference type="SUPFAM" id="SSF103190">
    <property type="entry name" value="Sensory domain-like"/>
    <property type="match status" value="1"/>
</dbReference>
<keyword evidence="7 14" id="KW-0812">Transmembrane</keyword>
<dbReference type="Proteomes" id="UP000319671">
    <property type="component" value="Unassembled WGS sequence"/>
</dbReference>
<dbReference type="GO" id="GO:0005524">
    <property type="term" value="F:ATP binding"/>
    <property type="evidence" value="ECO:0007669"/>
    <property type="project" value="UniProtKB-KW"/>
</dbReference>
<evidence type="ECO:0000256" key="10">
    <source>
        <dbReference type="ARBA" id="ARBA00022840"/>
    </source>
</evidence>
<keyword evidence="6" id="KW-0808">Transferase</keyword>
<keyword evidence="4" id="KW-1003">Cell membrane</keyword>
<dbReference type="PANTHER" id="PTHR43547">
    <property type="entry name" value="TWO-COMPONENT HISTIDINE KINASE"/>
    <property type="match status" value="1"/>
</dbReference>
<dbReference type="SMART" id="SM00387">
    <property type="entry name" value="HATPase_c"/>
    <property type="match status" value="1"/>
</dbReference>
<dbReference type="InterPro" id="IPR000014">
    <property type="entry name" value="PAS"/>
</dbReference>
<dbReference type="SUPFAM" id="SSF55785">
    <property type="entry name" value="PYP-like sensor domain (PAS domain)"/>
    <property type="match status" value="1"/>
</dbReference>
<dbReference type="InterPro" id="IPR016120">
    <property type="entry name" value="Sig_transdc_His_kin_SpoOB"/>
</dbReference>
<dbReference type="InterPro" id="IPR003594">
    <property type="entry name" value="HATPase_dom"/>
</dbReference>
<dbReference type="PRINTS" id="PR00344">
    <property type="entry name" value="BCTRLSENSOR"/>
</dbReference>
<dbReference type="PROSITE" id="PS50109">
    <property type="entry name" value="HIS_KIN"/>
    <property type="match status" value="1"/>
</dbReference>
<evidence type="ECO:0000256" key="14">
    <source>
        <dbReference type="SAM" id="Phobius"/>
    </source>
</evidence>
<sequence>MRLQTKLSLLILSLILPIILVFSFYFHSLISNSLTSQLGDRVLSIAETVASIPEVRQAFSAKKPSQIIQPIAEKVRKQTGADFVVVGNSEKIRYSHPLPERIGQNMVGKDNDEALKGKYIISQERGSLGPSLRGIVPIYSQHGKILGIVAVGFSLKNIEDITTNYRNKIILISVGVIFVGIIGSLLIARGMKRAILGLEPEEITHLYQENKAVLESVKEGIVAVNLDGTITMVNQKAINMLRVSNEKVVLGENILDISPYSPFLEIIEHGKAVFDKEFYINDESFIANYLPIKDEKGNIIGWVSSFRSKSEMYRLTQELSQVKQYSEALRAQTHEYSNKLYMISGLIQLQSYQEAVEFIAREFDIHQNLLNFIRQEIPDVMIGGLLIGKFNQANELKIHLDIDRESSFKEIPETVERDSLTTILGNLIDNAMDAVMKPGAKEKNIKIYFSDFGKDLLLEVEDSGIGIAAEFQDKIFERGFSTKKVKNHGVGLFLVQNIIKKLNGYISYTPNPEGGSIFTVIIPKS</sequence>
<dbReference type="InterPro" id="IPR029151">
    <property type="entry name" value="Sensor-like_sf"/>
</dbReference>
<evidence type="ECO:0000313" key="18">
    <source>
        <dbReference type="Proteomes" id="UP000319671"/>
    </source>
</evidence>